<keyword evidence="1" id="KW-1185">Reference proteome</keyword>
<evidence type="ECO:0000313" key="1">
    <source>
        <dbReference type="Proteomes" id="UP000694863"/>
    </source>
</evidence>
<organism evidence="1 2">
    <name type="scientific">Echinops telfairi</name>
    <name type="common">Lesser hedgehog tenrec</name>
    <dbReference type="NCBI Taxonomy" id="9371"/>
    <lineage>
        <taxon>Eukaryota</taxon>
        <taxon>Metazoa</taxon>
        <taxon>Chordata</taxon>
        <taxon>Craniata</taxon>
        <taxon>Vertebrata</taxon>
        <taxon>Euteleostomi</taxon>
        <taxon>Mammalia</taxon>
        <taxon>Eutheria</taxon>
        <taxon>Afrotheria</taxon>
        <taxon>Tenrecidae</taxon>
        <taxon>Tenrecinae</taxon>
        <taxon>Echinops</taxon>
    </lineage>
</organism>
<evidence type="ECO:0000313" key="2">
    <source>
        <dbReference type="RefSeq" id="XP_045148761.1"/>
    </source>
</evidence>
<sequence length="497" mass="56527">MCLSCHLCRILKKQRNNYNKMCRGNGENCATNLQISNISHENRLEIPVDQLMLELSLSEKAQKRKQNSKRDLFQLWSYPLNEGNTNTMESRDFQLSSVNTGFNITSTPIRLFTLNHSLTPSAAVEKQVDSYPGLLQQVSLGLCWPYADGDFFDDRNELQMNLCSATESSSCDTLSAFHGNFKYGNSNVEENLTDESDLSESEKANETLLSYFKTMDLNLKPETIENFEDAFTEEPSEVFPYPDFLPPPFNTVDLYKLALSKSENWKAGLEPSDSSVEHLITRLLEMERLQHVTIQKEKRLQANLSPPIVPERPSSSKAAPQARQPKLSDSLNLQALCVDKNREKRKNTSSSCKLEQSASKWNWNNAAKYRWNSRPTSLKSSSTKKQLIATYDDFKNPKSSILNLCQELSTKAGSAQTTQSLVKMVSTRCLPTRSPIPISPIPLSFPENLREEIKPARTKKKLYQRNIVLNRPFYFQKLNCLSPSFITKDNYSPISPK</sequence>
<proteinExistence type="predicted"/>
<dbReference type="RefSeq" id="XP_045148761.1">
    <property type="nucleotide sequence ID" value="XM_045292826.1"/>
</dbReference>
<gene>
    <name evidence="2" type="primary">FAM217A</name>
</gene>
<name>A0AC55DAI7_ECHTE</name>
<protein>
    <submittedName>
        <fullName evidence="2">Protein FAM217A</fullName>
    </submittedName>
</protein>
<reference evidence="2" key="1">
    <citation type="submission" date="2025-08" db="UniProtKB">
        <authorList>
            <consortium name="RefSeq"/>
        </authorList>
    </citation>
    <scope>IDENTIFICATION</scope>
</reference>
<accession>A0AC55DAI7</accession>
<dbReference type="Proteomes" id="UP000694863">
    <property type="component" value="Unplaced"/>
</dbReference>